<protein>
    <submittedName>
        <fullName evidence="1">GPI ethanolamine phosphate transferase</fullName>
    </submittedName>
</protein>
<organism evidence="1 2">
    <name type="scientific">Metarhizium anisopliae (strain ARSEF 549)</name>
    <dbReference type="NCBI Taxonomy" id="3151832"/>
    <lineage>
        <taxon>Eukaryota</taxon>
        <taxon>Fungi</taxon>
        <taxon>Dikarya</taxon>
        <taxon>Ascomycota</taxon>
        <taxon>Pezizomycotina</taxon>
        <taxon>Sordariomycetes</taxon>
        <taxon>Hypocreomycetidae</taxon>
        <taxon>Hypocreales</taxon>
        <taxon>Clavicipitaceae</taxon>
        <taxon>Metarhizium</taxon>
    </lineage>
</organism>
<accession>A0A0B4EUI0</accession>
<gene>
    <name evidence="1" type="ORF">MAN_10717</name>
</gene>
<sequence length="329" mass="37641">MEKRNTRASLAEDFKKRIAVLRASLDALNKLLTPFLRVPLEIRLQIYGELIPRKRVVDVSFPQFYPILGQTYSYASLSPDHGAHPCFSGTSSGLNSIAEGDDAPLDLEDSRIFSADLTIAGHNAPGWDYGRNRNAIFVLSRQISDEALDVLHGENIFKLHLNGDGEYYLKKNFTVGNTKRMRHLRLIAQPRGVSYTPGKKPDDTLWRLVLPQLASLRVVAEQPIQPGGYYNAPALEEETDRWFKWITPFLECLGRYLSKNTLVRVDVDGRAMTKELFKRHLPHGFEEIQCHSDGDLIFERGQFSRESGYWDDEYPMSSRDVDWEDYNSQ</sequence>
<dbReference type="EMBL" id="AZNF01000029">
    <property type="protein sequence ID" value="KID59412.1"/>
    <property type="molecule type" value="Genomic_DNA"/>
</dbReference>
<dbReference type="GO" id="GO:0016740">
    <property type="term" value="F:transferase activity"/>
    <property type="evidence" value="ECO:0007669"/>
    <property type="project" value="UniProtKB-KW"/>
</dbReference>
<feature type="non-terminal residue" evidence="1">
    <location>
        <position position="1"/>
    </location>
</feature>
<comment type="caution">
    <text evidence="1">The sequence shown here is derived from an EMBL/GenBank/DDBJ whole genome shotgun (WGS) entry which is preliminary data.</text>
</comment>
<keyword evidence="1" id="KW-0808">Transferase</keyword>
<dbReference type="Proteomes" id="UP000031186">
    <property type="component" value="Unassembled WGS sequence"/>
</dbReference>
<evidence type="ECO:0000313" key="2">
    <source>
        <dbReference type="Proteomes" id="UP000031186"/>
    </source>
</evidence>
<dbReference type="VEuPathDB" id="FungiDB:MAN_10717"/>
<keyword evidence="2" id="KW-1185">Reference proteome</keyword>
<dbReference type="AlphaFoldDB" id="A0A0B4EUI0"/>
<evidence type="ECO:0000313" key="1">
    <source>
        <dbReference type="EMBL" id="KID59412.1"/>
    </source>
</evidence>
<proteinExistence type="predicted"/>
<name>A0A0B4EUI0_METAF</name>
<reference evidence="1 2" key="1">
    <citation type="journal article" date="2014" name="Proc. Natl. Acad. Sci. U.S.A.">
        <title>Trajectory and genomic determinants of fungal-pathogen speciation and host adaptation.</title>
        <authorList>
            <person name="Hu X."/>
            <person name="Xiao G."/>
            <person name="Zheng P."/>
            <person name="Shang Y."/>
            <person name="Su Y."/>
            <person name="Zhang X."/>
            <person name="Liu X."/>
            <person name="Zhan S."/>
            <person name="St Leger R.J."/>
            <person name="Wang C."/>
        </authorList>
    </citation>
    <scope>NUCLEOTIDE SEQUENCE [LARGE SCALE GENOMIC DNA]</scope>
    <source>
        <strain evidence="1 2">ARSEF 549</strain>
    </source>
</reference>
<dbReference type="HOGENOM" id="CLU_075112_0_0_1"/>